<evidence type="ECO:0000313" key="2">
    <source>
        <dbReference type="Proteomes" id="UP000547209"/>
    </source>
</evidence>
<dbReference type="RefSeq" id="WP_185143792.1">
    <property type="nucleotide sequence ID" value="NZ_JACJVP010000026.1"/>
</dbReference>
<protein>
    <submittedName>
        <fullName evidence="1">Uncharacterized protein</fullName>
    </submittedName>
</protein>
<keyword evidence="2" id="KW-1185">Reference proteome</keyword>
<organism evidence="1 2">
    <name type="scientific">Cohnella nanjingensis</name>
    <dbReference type="NCBI Taxonomy" id="1387779"/>
    <lineage>
        <taxon>Bacteria</taxon>
        <taxon>Bacillati</taxon>
        <taxon>Bacillota</taxon>
        <taxon>Bacilli</taxon>
        <taxon>Bacillales</taxon>
        <taxon>Paenibacillaceae</taxon>
        <taxon>Cohnella</taxon>
    </lineage>
</organism>
<comment type="caution">
    <text evidence="1">The sequence shown here is derived from an EMBL/GenBank/DDBJ whole genome shotgun (WGS) entry which is preliminary data.</text>
</comment>
<gene>
    <name evidence="1" type="ORF">H7C19_16655</name>
</gene>
<dbReference type="AlphaFoldDB" id="A0A7X0VFZ3"/>
<accession>A0A7X0VFZ3</accession>
<dbReference type="Proteomes" id="UP000547209">
    <property type="component" value="Unassembled WGS sequence"/>
</dbReference>
<sequence length="113" mass="13251">MLNVRHAMFRRVLERGEQRYAEVEVHTDAPRDPELLAYFRREGNGSFQLVRVISHAADHEWDWFDNSMHAGYQDVTARMFNGPSHGAPDDRHAFGRRILEREDIQAELARHLP</sequence>
<name>A0A7X0VFZ3_9BACL</name>
<dbReference type="EMBL" id="JACJVP010000026">
    <property type="protein sequence ID" value="MBB6672311.1"/>
    <property type="molecule type" value="Genomic_DNA"/>
</dbReference>
<evidence type="ECO:0000313" key="1">
    <source>
        <dbReference type="EMBL" id="MBB6672311.1"/>
    </source>
</evidence>
<reference evidence="1 2" key="1">
    <citation type="submission" date="2020-08" db="EMBL/GenBank/DDBJ databases">
        <title>Cohnella phylogeny.</title>
        <authorList>
            <person name="Dunlap C."/>
        </authorList>
    </citation>
    <scope>NUCLEOTIDE SEQUENCE [LARGE SCALE GENOMIC DNA]</scope>
    <source>
        <strain evidence="1 2">DSM 28246</strain>
    </source>
</reference>
<proteinExistence type="predicted"/>